<feature type="non-terminal residue" evidence="1">
    <location>
        <position position="1"/>
    </location>
</feature>
<reference evidence="1 2" key="1">
    <citation type="submission" date="2024-05" db="EMBL/GenBank/DDBJ databases">
        <authorList>
            <person name="Wallberg A."/>
        </authorList>
    </citation>
    <scope>NUCLEOTIDE SEQUENCE [LARGE SCALE GENOMIC DNA]</scope>
</reference>
<evidence type="ECO:0000313" key="1">
    <source>
        <dbReference type="EMBL" id="CAL4163847.1"/>
    </source>
</evidence>
<dbReference type="AlphaFoldDB" id="A0AAV2S811"/>
<evidence type="ECO:0000313" key="2">
    <source>
        <dbReference type="Proteomes" id="UP001497623"/>
    </source>
</evidence>
<dbReference type="EMBL" id="CAXKWB010046521">
    <property type="protein sequence ID" value="CAL4163847.1"/>
    <property type="molecule type" value="Genomic_DNA"/>
</dbReference>
<comment type="caution">
    <text evidence="1">The sequence shown here is derived from an EMBL/GenBank/DDBJ whole genome shotgun (WGS) entry which is preliminary data.</text>
</comment>
<keyword evidence="2" id="KW-1185">Reference proteome</keyword>
<gene>
    <name evidence="1" type="ORF">MNOR_LOCUS33056</name>
</gene>
<accession>A0AAV2S811</accession>
<sequence length="150" mass="16850">DIVGQVVTLTTGKNLMGLVDLIKNLIMNLTTITRKVMISRWATMMTGVLKKAMMEEEEEDSLGDEEDFQEAHGGDVDLEIEEEDLEIVVEVLGVVGHIIIIMKDMKKRNLLSQRQHGLKENPIQDQDQDPQGLEVIQDLDHAQGHVDLGH</sequence>
<protein>
    <submittedName>
        <fullName evidence="1">Uncharacterized protein</fullName>
    </submittedName>
</protein>
<dbReference type="Proteomes" id="UP001497623">
    <property type="component" value="Unassembled WGS sequence"/>
</dbReference>
<proteinExistence type="predicted"/>
<organism evidence="1 2">
    <name type="scientific">Meganyctiphanes norvegica</name>
    <name type="common">Northern krill</name>
    <name type="synonym">Thysanopoda norvegica</name>
    <dbReference type="NCBI Taxonomy" id="48144"/>
    <lineage>
        <taxon>Eukaryota</taxon>
        <taxon>Metazoa</taxon>
        <taxon>Ecdysozoa</taxon>
        <taxon>Arthropoda</taxon>
        <taxon>Crustacea</taxon>
        <taxon>Multicrustacea</taxon>
        <taxon>Malacostraca</taxon>
        <taxon>Eumalacostraca</taxon>
        <taxon>Eucarida</taxon>
        <taxon>Euphausiacea</taxon>
        <taxon>Euphausiidae</taxon>
        <taxon>Meganyctiphanes</taxon>
    </lineage>
</organism>
<name>A0AAV2S811_MEGNR</name>